<accession>A0A4R8RZ93</accession>
<gene>
    <name evidence="3" type="ORF">DE4585_04700</name>
</gene>
<dbReference type="AlphaFoldDB" id="A0A4R8RZ93"/>
<feature type="region of interest" description="Disordered" evidence="1">
    <location>
        <begin position="117"/>
        <end position="188"/>
    </location>
</feature>
<evidence type="ECO:0000313" key="4">
    <source>
        <dbReference type="Proteomes" id="UP000295117"/>
    </source>
</evidence>
<dbReference type="EMBL" id="PECH01000010">
    <property type="protein sequence ID" value="TDZ77312.1"/>
    <property type="molecule type" value="Genomic_DNA"/>
</dbReference>
<evidence type="ECO:0000313" key="3">
    <source>
        <dbReference type="EMBL" id="TDZ77312.1"/>
    </source>
</evidence>
<feature type="compositionally biased region" description="Polar residues" evidence="1">
    <location>
        <begin position="163"/>
        <end position="188"/>
    </location>
</feature>
<protein>
    <submittedName>
        <fullName evidence="3">Uncharacterized protein</fullName>
    </submittedName>
</protein>
<dbReference type="Proteomes" id="UP000295117">
    <property type="component" value="Unassembled WGS sequence"/>
</dbReference>
<evidence type="ECO:0000256" key="2">
    <source>
        <dbReference type="SAM" id="SignalP"/>
    </source>
</evidence>
<keyword evidence="2" id="KW-0732">Signal</keyword>
<evidence type="ECO:0000256" key="1">
    <source>
        <dbReference type="SAM" id="MobiDB-lite"/>
    </source>
</evidence>
<proteinExistence type="predicted"/>
<comment type="caution">
    <text evidence="3">The sequence shown here is derived from an EMBL/GenBank/DDBJ whole genome shotgun (WGS) entry which is preliminary data.</text>
</comment>
<reference evidence="3 4" key="1">
    <citation type="journal article" date="2019" name="Sci. Rep.">
        <title>Extended insight into the Mycobacterium chelonae-abscessus complex through whole genome sequencing of Mycobacterium salmoniphilum outbreak and Mycobacterium salmoniphilum-like strains.</title>
        <authorList>
            <person name="Behra P.R.K."/>
            <person name="Das S."/>
            <person name="Pettersson B.M.F."/>
            <person name="Shirreff L."/>
            <person name="DuCote T."/>
            <person name="Jacobsson K.G."/>
            <person name="Ennis D.G."/>
            <person name="Kirsebom L.A."/>
        </authorList>
    </citation>
    <scope>NUCLEOTIDE SEQUENCE [LARGE SCALE GENOMIC DNA]</scope>
    <source>
        <strain evidence="3 4">DE 4585</strain>
    </source>
</reference>
<feature type="signal peptide" evidence="2">
    <location>
        <begin position="1"/>
        <end position="27"/>
    </location>
</feature>
<name>A0A4R8RZ93_9MYCO</name>
<feature type="chain" id="PRO_5020768385" evidence="2">
    <location>
        <begin position="28"/>
        <end position="188"/>
    </location>
</feature>
<sequence precursor="true">MASRMIAGGALAILCGAGIFLAPNASADPVPPGPPPGYDGLPYHNMPGRIGHQPGAYTWILGFWMRPRRVLDTAGVAAMTNTDSQSAEFGLPGSQLGVEPQRRSMVGNAFGVRPESQMEATGAPDPAGGVTPGYTMPVGSPGGGLEDPYAGTARQLPLGGESLQPSANGTVGPSSVNSGPDTGPTLSK</sequence>
<dbReference type="RefSeq" id="WP_134062473.1">
    <property type="nucleotide sequence ID" value="NZ_PECG01000003.1"/>
</dbReference>
<organism evidence="3 4">
    <name type="scientific">Mycobacteroides salmoniphilum</name>
    <dbReference type="NCBI Taxonomy" id="404941"/>
    <lineage>
        <taxon>Bacteria</taxon>
        <taxon>Bacillati</taxon>
        <taxon>Actinomycetota</taxon>
        <taxon>Actinomycetes</taxon>
        <taxon>Mycobacteriales</taxon>
        <taxon>Mycobacteriaceae</taxon>
        <taxon>Mycobacteroides</taxon>
    </lineage>
</organism>